<gene>
    <name evidence="1" type="ORF">BP5796_06911</name>
</gene>
<dbReference type="PANTHER" id="PTHR11803">
    <property type="entry name" value="2-IMINOBUTANOATE/2-IMINOPROPANOATE DEAMINASE RIDA"/>
    <property type="match status" value="1"/>
</dbReference>
<protein>
    <submittedName>
        <fullName evidence="1">Putative L-PSP endoribonuclease family protein</fullName>
    </submittedName>
</protein>
<dbReference type="InterPro" id="IPR006175">
    <property type="entry name" value="YjgF/YER057c/UK114"/>
</dbReference>
<accession>A0A3D8RQ45</accession>
<dbReference type="PANTHER" id="PTHR11803:SF48">
    <property type="entry name" value="2-AMINOMUCONATE DEAMINASE"/>
    <property type="match status" value="1"/>
</dbReference>
<dbReference type="CDD" id="cd00448">
    <property type="entry name" value="YjgF_YER057c_UK114_family"/>
    <property type="match status" value="1"/>
</dbReference>
<dbReference type="InterPro" id="IPR035959">
    <property type="entry name" value="RutC-like_sf"/>
</dbReference>
<dbReference type="GO" id="GO:0005829">
    <property type="term" value="C:cytosol"/>
    <property type="evidence" value="ECO:0007669"/>
    <property type="project" value="TreeGrafter"/>
</dbReference>
<dbReference type="SUPFAM" id="SSF55298">
    <property type="entry name" value="YjgF-like"/>
    <property type="match status" value="1"/>
</dbReference>
<dbReference type="GO" id="GO:0005739">
    <property type="term" value="C:mitochondrion"/>
    <property type="evidence" value="ECO:0007669"/>
    <property type="project" value="TreeGrafter"/>
</dbReference>
<dbReference type="OrthoDB" id="309640at2759"/>
<dbReference type="EMBL" id="PDLN01000009">
    <property type="protein sequence ID" value="RDW76090.1"/>
    <property type="molecule type" value="Genomic_DNA"/>
</dbReference>
<reference evidence="1 2" key="1">
    <citation type="journal article" date="2018" name="IMA Fungus">
        <title>IMA Genome-F 9: Draft genome sequence of Annulohypoxylon stygium, Aspergillus mulundensis, Berkeleyomyces basicola (syn. Thielaviopsis basicola), Ceratocystis smalleyi, two Cercospora beticola strains, Coleophoma cylindrospora, Fusarium fracticaudum, Phialophora cf. hyalina, and Morchella septimelata.</title>
        <authorList>
            <person name="Wingfield B.D."/>
            <person name="Bills G.F."/>
            <person name="Dong Y."/>
            <person name="Huang W."/>
            <person name="Nel W.J."/>
            <person name="Swalarsk-Parry B.S."/>
            <person name="Vaghefi N."/>
            <person name="Wilken P.M."/>
            <person name="An Z."/>
            <person name="de Beer Z.W."/>
            <person name="De Vos L."/>
            <person name="Chen L."/>
            <person name="Duong T.A."/>
            <person name="Gao Y."/>
            <person name="Hammerbacher A."/>
            <person name="Kikkert J.R."/>
            <person name="Li Y."/>
            <person name="Li H."/>
            <person name="Li K."/>
            <person name="Li Q."/>
            <person name="Liu X."/>
            <person name="Ma X."/>
            <person name="Naidoo K."/>
            <person name="Pethybridge S.J."/>
            <person name="Sun J."/>
            <person name="Steenkamp E.T."/>
            <person name="van der Nest M.A."/>
            <person name="van Wyk S."/>
            <person name="Wingfield M.J."/>
            <person name="Xiong C."/>
            <person name="Yue Q."/>
            <person name="Zhang X."/>
        </authorList>
    </citation>
    <scope>NUCLEOTIDE SEQUENCE [LARGE SCALE GENOMIC DNA]</scope>
    <source>
        <strain evidence="1 2">BP5796</strain>
    </source>
</reference>
<dbReference type="AlphaFoldDB" id="A0A3D8RQ45"/>
<keyword evidence="2" id="KW-1185">Reference proteome</keyword>
<dbReference type="Gene3D" id="3.30.1330.40">
    <property type="entry name" value="RutC-like"/>
    <property type="match status" value="1"/>
</dbReference>
<evidence type="ECO:0000313" key="2">
    <source>
        <dbReference type="Proteomes" id="UP000256328"/>
    </source>
</evidence>
<sequence length="150" mass="15995">MASPNGTAYFLPPTAAQGLANYPHARTTPSSSKTLFVSGISSRRGDGSYAGCVTAADGTHTLDVAEQTAAVLENIKTVINGATEGKCGWESIIDATIFLTDMKDYARMNAEWNKVWPDKSKAPARTCIQVAALPNERLCIEIKCTAVILD</sequence>
<proteinExistence type="predicted"/>
<name>A0A3D8RQ45_9HELO</name>
<dbReference type="Pfam" id="PF01042">
    <property type="entry name" value="Ribonuc_L-PSP"/>
    <property type="match status" value="1"/>
</dbReference>
<comment type="caution">
    <text evidence="1">The sequence shown here is derived from an EMBL/GenBank/DDBJ whole genome shotgun (WGS) entry which is preliminary data.</text>
</comment>
<organism evidence="1 2">
    <name type="scientific">Coleophoma crateriformis</name>
    <dbReference type="NCBI Taxonomy" id="565419"/>
    <lineage>
        <taxon>Eukaryota</taxon>
        <taxon>Fungi</taxon>
        <taxon>Dikarya</taxon>
        <taxon>Ascomycota</taxon>
        <taxon>Pezizomycotina</taxon>
        <taxon>Leotiomycetes</taxon>
        <taxon>Helotiales</taxon>
        <taxon>Dermateaceae</taxon>
        <taxon>Coleophoma</taxon>
    </lineage>
</organism>
<evidence type="ECO:0000313" key="1">
    <source>
        <dbReference type="EMBL" id="RDW76090.1"/>
    </source>
</evidence>
<dbReference type="GO" id="GO:0019239">
    <property type="term" value="F:deaminase activity"/>
    <property type="evidence" value="ECO:0007669"/>
    <property type="project" value="TreeGrafter"/>
</dbReference>
<dbReference type="Proteomes" id="UP000256328">
    <property type="component" value="Unassembled WGS sequence"/>
</dbReference>